<reference evidence="1" key="1">
    <citation type="journal article" date="2023" name="Microb. Genom.">
        <title>Mesoterricola silvestris gen. nov., sp. nov., Mesoterricola sediminis sp. nov., Geothrix oryzae sp. nov., Geothrix edaphica sp. nov., Geothrix rubra sp. nov., and Geothrix limicola sp. nov., six novel members of Acidobacteriota isolated from soils.</title>
        <authorList>
            <person name="Weisberg A.J."/>
            <person name="Pearce E."/>
            <person name="Kramer C.G."/>
            <person name="Chang J.H."/>
            <person name="Clarke C.R."/>
        </authorList>
    </citation>
    <scope>NUCLEOTIDE SEQUENCE</scope>
    <source>
        <strain evidence="1">ND06-05F</strain>
    </source>
</reference>
<dbReference type="Proteomes" id="UP001273589">
    <property type="component" value="Unassembled WGS sequence"/>
</dbReference>
<proteinExistence type="predicted"/>
<sequence length="115" mass="12858">MSARPSIPTLNTPEHHFGAMFLILMTRSPDDEMLRAALRLAENAAVAAWALRPDELITLTVEQYRQLLDYTAASEVFDLALFLGGDRKQIRTLMDYIAGVMAEVHARYPSPNPQA</sequence>
<dbReference type="RefSeq" id="WP_319691358.1">
    <property type="nucleotide sequence ID" value="NZ_JARAWN010000057.1"/>
</dbReference>
<dbReference type="AlphaFoldDB" id="A0AAJ2PN37"/>
<organism evidence="1 2">
    <name type="scientific">Streptomyces europaeiscabiei</name>
    <dbReference type="NCBI Taxonomy" id="146819"/>
    <lineage>
        <taxon>Bacteria</taxon>
        <taxon>Bacillati</taxon>
        <taxon>Actinomycetota</taxon>
        <taxon>Actinomycetes</taxon>
        <taxon>Kitasatosporales</taxon>
        <taxon>Streptomycetaceae</taxon>
        <taxon>Streptomyces</taxon>
    </lineage>
</organism>
<dbReference type="EMBL" id="JARAWN010000057">
    <property type="protein sequence ID" value="MDX3130610.1"/>
    <property type="molecule type" value="Genomic_DNA"/>
</dbReference>
<protein>
    <submittedName>
        <fullName evidence="1">Uncharacterized protein</fullName>
    </submittedName>
</protein>
<name>A0AAJ2PN37_9ACTN</name>
<gene>
    <name evidence="1" type="ORF">PV367_12580</name>
</gene>
<comment type="caution">
    <text evidence="1">The sequence shown here is derived from an EMBL/GenBank/DDBJ whole genome shotgun (WGS) entry which is preliminary data.</text>
</comment>
<evidence type="ECO:0000313" key="1">
    <source>
        <dbReference type="EMBL" id="MDX3130610.1"/>
    </source>
</evidence>
<accession>A0AAJ2PN37</accession>
<evidence type="ECO:0000313" key="2">
    <source>
        <dbReference type="Proteomes" id="UP001273589"/>
    </source>
</evidence>